<dbReference type="EMBL" id="CP104694">
    <property type="protein sequence ID" value="UXI66778.1"/>
    <property type="molecule type" value="Genomic_DNA"/>
</dbReference>
<gene>
    <name evidence="2" type="ORF">N4264_18765</name>
</gene>
<proteinExistence type="predicted"/>
<accession>A0ABY6BC79</accession>
<keyword evidence="1" id="KW-0472">Membrane</keyword>
<evidence type="ECO:0000313" key="3">
    <source>
        <dbReference type="Proteomes" id="UP001064632"/>
    </source>
</evidence>
<keyword evidence="1" id="KW-1133">Transmembrane helix</keyword>
<evidence type="ECO:0000313" key="2">
    <source>
        <dbReference type="EMBL" id="UXI66778.1"/>
    </source>
</evidence>
<feature type="transmembrane region" description="Helical" evidence="1">
    <location>
        <begin position="7"/>
        <end position="26"/>
    </location>
</feature>
<protein>
    <submittedName>
        <fullName evidence="2">Uncharacterized protein</fullName>
    </submittedName>
</protein>
<keyword evidence="1" id="KW-0812">Transmembrane</keyword>
<evidence type="ECO:0000256" key="1">
    <source>
        <dbReference type="SAM" id="Phobius"/>
    </source>
</evidence>
<feature type="transmembrane region" description="Helical" evidence="1">
    <location>
        <begin position="38"/>
        <end position="56"/>
    </location>
</feature>
<name>A0ABY6BC79_9GAMM</name>
<dbReference type="Proteomes" id="UP001064632">
    <property type="component" value="Chromosome"/>
</dbReference>
<sequence>MARWWKWTWSNACCRLAGAGVILWSYLSEVWDCQHGTYYREVALIVAVACTTLWVNHVSAGARWHGRCLRTTVFGAFTDIGIALVLGVSASLLANSFMTVNCPGAMSRFIQVRQDAERVPHAWPHAGRSNDALQPRAGYLTEDGSFPLVADNAHGVFVWQADGAIIFATRDPFAIALLRPTVVNGTWSWTCSGFPPRYLYSSCLPLVH</sequence>
<organism evidence="2 3">
    <name type="scientific">Tahibacter amnicola</name>
    <dbReference type="NCBI Taxonomy" id="2976241"/>
    <lineage>
        <taxon>Bacteria</taxon>
        <taxon>Pseudomonadati</taxon>
        <taxon>Pseudomonadota</taxon>
        <taxon>Gammaproteobacteria</taxon>
        <taxon>Lysobacterales</taxon>
        <taxon>Rhodanobacteraceae</taxon>
        <taxon>Tahibacter</taxon>
    </lineage>
</organism>
<keyword evidence="3" id="KW-1185">Reference proteome</keyword>
<dbReference type="RefSeq" id="WP_261693758.1">
    <property type="nucleotide sequence ID" value="NZ_CP104694.1"/>
</dbReference>
<feature type="transmembrane region" description="Helical" evidence="1">
    <location>
        <begin position="68"/>
        <end position="93"/>
    </location>
</feature>
<reference evidence="2" key="1">
    <citation type="submission" date="2022-09" db="EMBL/GenBank/DDBJ databases">
        <title>Tahibacter sp. nov., isolated from a fresh water.</title>
        <authorList>
            <person name="Baek J.H."/>
            <person name="Lee J.K."/>
            <person name="Kim J.M."/>
            <person name="Jeon C.O."/>
        </authorList>
    </citation>
    <scope>NUCLEOTIDE SEQUENCE</scope>
    <source>
        <strain evidence="2">W38</strain>
    </source>
</reference>